<dbReference type="AlphaFoldDB" id="A0A6J2XHZ0"/>
<name>A0A6J2XHZ0_SITOR</name>
<dbReference type="GeneID" id="115878528"/>
<dbReference type="OrthoDB" id="6779801at2759"/>
<organism evidence="1 2">
    <name type="scientific">Sitophilus oryzae</name>
    <name type="common">Rice weevil</name>
    <name type="synonym">Curculio oryzae</name>
    <dbReference type="NCBI Taxonomy" id="7048"/>
    <lineage>
        <taxon>Eukaryota</taxon>
        <taxon>Metazoa</taxon>
        <taxon>Ecdysozoa</taxon>
        <taxon>Arthropoda</taxon>
        <taxon>Hexapoda</taxon>
        <taxon>Insecta</taxon>
        <taxon>Pterygota</taxon>
        <taxon>Neoptera</taxon>
        <taxon>Endopterygota</taxon>
        <taxon>Coleoptera</taxon>
        <taxon>Polyphaga</taxon>
        <taxon>Cucujiformia</taxon>
        <taxon>Curculionidae</taxon>
        <taxon>Dryophthorinae</taxon>
        <taxon>Sitophilus</taxon>
    </lineage>
</organism>
<dbReference type="KEGG" id="soy:115878528"/>
<evidence type="ECO:0000313" key="2">
    <source>
        <dbReference type="RefSeq" id="XP_030750912.1"/>
    </source>
</evidence>
<reference evidence="2" key="1">
    <citation type="submission" date="2025-08" db="UniProtKB">
        <authorList>
            <consortium name="RefSeq"/>
        </authorList>
    </citation>
    <scope>IDENTIFICATION</scope>
    <source>
        <tissue evidence="2">Gonads</tissue>
    </source>
</reference>
<proteinExistence type="predicted"/>
<accession>A0A6J2XHZ0</accession>
<dbReference type="InParanoid" id="A0A6J2XHZ0"/>
<gene>
    <name evidence="2" type="primary">LOC115878528</name>
</gene>
<evidence type="ECO:0000313" key="1">
    <source>
        <dbReference type="Proteomes" id="UP000504635"/>
    </source>
</evidence>
<dbReference type="Proteomes" id="UP000504635">
    <property type="component" value="Unplaced"/>
</dbReference>
<dbReference type="RefSeq" id="XP_030750912.1">
    <property type="nucleotide sequence ID" value="XM_030895052.1"/>
</dbReference>
<sequence>MAASSGGSIGPPKKFFKYTYKDSGPYLVIVETSKEDEEVTQNLGNLLHPMCLERWLKEFGIIGVNKVSRKGKNRVGIEFSSWNAANELFSSKLLKERNPEAYIPPSLVSCKGVARGVYKNIEMEEIVSERRTGPKIIEARRLQRKIIVDGTAKYIDTESVIITLEGKIIPRSIKIEYCEVRVDVYVSPVIMCFNCMRYGHSKTQCRSKQRCSKCAE</sequence>
<protein>
    <submittedName>
        <fullName evidence="2">Uncharacterized protein LOC115878528</fullName>
    </submittedName>
</protein>
<keyword evidence="1" id="KW-1185">Reference proteome</keyword>